<feature type="compositionally biased region" description="Basic and acidic residues" evidence="1">
    <location>
        <begin position="398"/>
        <end position="408"/>
    </location>
</feature>
<reference evidence="4" key="1">
    <citation type="submission" date="2016-02" db="EMBL/GenBank/DDBJ databases">
        <title>Draft genome sequence of Microdochium bolleyi, a fungal endophyte of beachgrass.</title>
        <authorList>
            <consortium name="DOE Joint Genome Institute"/>
            <person name="David A.S."/>
            <person name="May G."/>
            <person name="Haridas S."/>
            <person name="Lim J."/>
            <person name="Wang M."/>
            <person name="Labutti K."/>
            <person name="Lipzen A."/>
            <person name="Barry K."/>
            <person name="Grigoriev I.V."/>
        </authorList>
    </citation>
    <scope>NUCLEOTIDE SEQUENCE [LARGE SCALE GENOMIC DNA]</scope>
    <source>
        <strain evidence="4">J235TASD1</strain>
    </source>
</reference>
<name>A0A136IXI2_9PEZI</name>
<feature type="chain" id="PRO_5007293245" evidence="2">
    <location>
        <begin position="24"/>
        <end position="408"/>
    </location>
</feature>
<keyword evidence="4" id="KW-1185">Reference proteome</keyword>
<gene>
    <name evidence="3" type="ORF">Micbo1qcDRAFT_206387</name>
</gene>
<feature type="region of interest" description="Disordered" evidence="1">
    <location>
        <begin position="375"/>
        <end position="408"/>
    </location>
</feature>
<protein>
    <submittedName>
        <fullName evidence="3">Uncharacterized protein</fullName>
    </submittedName>
</protein>
<dbReference type="AlphaFoldDB" id="A0A136IXI2"/>
<evidence type="ECO:0000313" key="3">
    <source>
        <dbReference type="EMBL" id="KXJ89446.1"/>
    </source>
</evidence>
<feature type="signal peptide" evidence="2">
    <location>
        <begin position="1"/>
        <end position="23"/>
    </location>
</feature>
<feature type="region of interest" description="Disordered" evidence="1">
    <location>
        <begin position="339"/>
        <end position="363"/>
    </location>
</feature>
<dbReference type="OrthoDB" id="10536713at2759"/>
<accession>A0A136IXI2</accession>
<sequence length="408" mass="42651">MFGLRVANPFILLTGLWSQCSLAKDQALWAEQEQPQPETAFVTVIRSTKLIKMPFYRITTKQPSHKTTPDHGGGAPGNSFTTFPLFSTETYEVQECQFDNDDPGFSKCQTATTVVTYVQGISTSWYAATPTVITDDWPTPWEPTTRTHDYPYPPASSGAPPWETSLDLCDVFSATWCQSTTRPGAGSVSASDSYTHTHSYTLPPPPSTSKITITTATEGGTGEPTILPIPLSSVCVSHNLTTTCFVPHATAGSSTAVHNSTALPWASATAGAGNGTASIHVNVTSLVPPGTAPLPGTVAPTPRPLLYTNSSTWSWPGLSSRTATFGPGTLSVTTLSIANETSSTEASAPRPSHPRHSSSAHMSPATWLPSLLAPAPTTRVLGGGGGNEGAGGGQSNGHAEDARVAIAA</sequence>
<evidence type="ECO:0000256" key="1">
    <source>
        <dbReference type="SAM" id="MobiDB-lite"/>
    </source>
</evidence>
<dbReference type="EMBL" id="KQ964255">
    <property type="protein sequence ID" value="KXJ89446.1"/>
    <property type="molecule type" value="Genomic_DNA"/>
</dbReference>
<proteinExistence type="predicted"/>
<organism evidence="3 4">
    <name type="scientific">Microdochium bolleyi</name>
    <dbReference type="NCBI Taxonomy" id="196109"/>
    <lineage>
        <taxon>Eukaryota</taxon>
        <taxon>Fungi</taxon>
        <taxon>Dikarya</taxon>
        <taxon>Ascomycota</taxon>
        <taxon>Pezizomycotina</taxon>
        <taxon>Sordariomycetes</taxon>
        <taxon>Xylariomycetidae</taxon>
        <taxon>Xylariales</taxon>
        <taxon>Microdochiaceae</taxon>
        <taxon>Microdochium</taxon>
    </lineage>
</organism>
<feature type="region of interest" description="Disordered" evidence="1">
    <location>
        <begin position="182"/>
        <end position="222"/>
    </location>
</feature>
<dbReference type="Proteomes" id="UP000070501">
    <property type="component" value="Unassembled WGS sequence"/>
</dbReference>
<feature type="compositionally biased region" description="Gly residues" evidence="1">
    <location>
        <begin position="381"/>
        <end position="395"/>
    </location>
</feature>
<evidence type="ECO:0000256" key="2">
    <source>
        <dbReference type="SAM" id="SignalP"/>
    </source>
</evidence>
<dbReference type="InParanoid" id="A0A136IXI2"/>
<evidence type="ECO:0000313" key="4">
    <source>
        <dbReference type="Proteomes" id="UP000070501"/>
    </source>
</evidence>
<keyword evidence="2" id="KW-0732">Signal</keyword>
<feature type="compositionally biased region" description="Low complexity" evidence="1">
    <location>
        <begin position="208"/>
        <end position="222"/>
    </location>
</feature>
<feature type="compositionally biased region" description="Polar residues" evidence="1">
    <location>
        <begin position="182"/>
        <end position="200"/>
    </location>
</feature>